<evidence type="ECO:0000256" key="1">
    <source>
        <dbReference type="SAM" id="Phobius"/>
    </source>
</evidence>
<gene>
    <name evidence="2" type="ORF">ACFR9S_04690</name>
</gene>
<evidence type="ECO:0000313" key="2">
    <source>
        <dbReference type="EMBL" id="MFD1525602.1"/>
    </source>
</evidence>
<organism evidence="2 3">
    <name type="scientific">Halolamina salina</name>
    <dbReference type="NCBI Taxonomy" id="1220023"/>
    <lineage>
        <taxon>Archaea</taxon>
        <taxon>Methanobacteriati</taxon>
        <taxon>Methanobacteriota</taxon>
        <taxon>Stenosarchaea group</taxon>
        <taxon>Halobacteria</taxon>
        <taxon>Halobacteriales</taxon>
        <taxon>Haloferacaceae</taxon>
    </lineage>
</organism>
<feature type="transmembrane region" description="Helical" evidence="1">
    <location>
        <begin position="25"/>
        <end position="49"/>
    </location>
</feature>
<reference evidence="2 3" key="1">
    <citation type="journal article" date="2019" name="Int. J. Syst. Evol. Microbiol.">
        <title>The Global Catalogue of Microorganisms (GCM) 10K type strain sequencing project: providing services to taxonomists for standard genome sequencing and annotation.</title>
        <authorList>
            <consortium name="The Broad Institute Genomics Platform"/>
            <consortium name="The Broad Institute Genome Sequencing Center for Infectious Disease"/>
            <person name="Wu L."/>
            <person name="Ma J."/>
        </authorList>
    </citation>
    <scope>NUCLEOTIDE SEQUENCE [LARGE SCALE GENOMIC DNA]</scope>
    <source>
        <strain evidence="2 3">CGMCC 1.12285</strain>
    </source>
</reference>
<proteinExistence type="predicted"/>
<keyword evidence="1" id="KW-0472">Membrane</keyword>
<dbReference type="RefSeq" id="WP_379731736.1">
    <property type="nucleotide sequence ID" value="NZ_JBHSWZ010000134.1"/>
</dbReference>
<keyword evidence="3" id="KW-1185">Reference proteome</keyword>
<dbReference type="Proteomes" id="UP001597111">
    <property type="component" value="Unassembled WGS sequence"/>
</dbReference>
<dbReference type="AlphaFoldDB" id="A0ABD6B3V1"/>
<protein>
    <submittedName>
        <fullName evidence="2">Uncharacterized protein</fullName>
    </submittedName>
</protein>
<dbReference type="EMBL" id="JBHUDH010000037">
    <property type="protein sequence ID" value="MFD1525602.1"/>
    <property type="molecule type" value="Genomic_DNA"/>
</dbReference>
<name>A0ABD6B3V1_9EURY</name>
<keyword evidence="1" id="KW-1133">Transmembrane helix</keyword>
<accession>A0ABD6B3V1</accession>
<keyword evidence="1" id="KW-0812">Transmembrane</keyword>
<comment type="caution">
    <text evidence="2">The sequence shown here is derived from an EMBL/GenBank/DDBJ whole genome shotgun (WGS) entry which is preliminary data.</text>
</comment>
<sequence length="52" mass="5227">MSIATLEEDVFGDALTPLERIAAGIPAALAAAGHVLLFVATALFVFVLATGA</sequence>
<evidence type="ECO:0000313" key="3">
    <source>
        <dbReference type="Proteomes" id="UP001597111"/>
    </source>
</evidence>